<sequence>MDVNRIFSAEQIAVPVELPLILKEWTKDVIRASPADIIAFSLHWFQEKAAEALNGKLSVAEIENFRKLFEQYDVDMNGRMEARELRTFVVQDLNVEVTEAELEAVVMLLDANNTGYLEYAEILKWYARQVA</sequence>
<dbReference type="SUPFAM" id="SSF47391">
    <property type="entry name" value="Dimerization-anchoring domain of cAMP-dependent PK regulatory subunit"/>
    <property type="match status" value="1"/>
</dbReference>
<dbReference type="PROSITE" id="PS00018">
    <property type="entry name" value="EF_HAND_1"/>
    <property type="match status" value="2"/>
</dbReference>
<dbReference type="SUPFAM" id="SSF47473">
    <property type="entry name" value="EF-hand"/>
    <property type="match status" value="1"/>
</dbReference>
<dbReference type="InterPro" id="IPR002048">
    <property type="entry name" value="EF_hand_dom"/>
</dbReference>
<evidence type="ECO:0000256" key="1">
    <source>
        <dbReference type="ARBA" id="ARBA00022837"/>
    </source>
</evidence>
<name>T0RNZ0_SAPDV</name>
<reference evidence="3 4" key="1">
    <citation type="submission" date="2012-04" db="EMBL/GenBank/DDBJ databases">
        <title>The Genome Sequence of Saprolegnia declina VS20.</title>
        <authorList>
            <consortium name="The Broad Institute Genome Sequencing Platform"/>
            <person name="Russ C."/>
            <person name="Nusbaum C."/>
            <person name="Tyler B."/>
            <person name="van West P."/>
            <person name="Dieguez-Uribeondo J."/>
            <person name="de Bruijn I."/>
            <person name="Tripathy S."/>
            <person name="Jiang R."/>
            <person name="Young S.K."/>
            <person name="Zeng Q."/>
            <person name="Gargeya S."/>
            <person name="Fitzgerald M."/>
            <person name="Haas B."/>
            <person name="Abouelleil A."/>
            <person name="Alvarado L."/>
            <person name="Arachchi H.M."/>
            <person name="Berlin A."/>
            <person name="Chapman S.B."/>
            <person name="Goldberg J."/>
            <person name="Griggs A."/>
            <person name="Gujja S."/>
            <person name="Hansen M."/>
            <person name="Howarth C."/>
            <person name="Imamovic A."/>
            <person name="Larimer J."/>
            <person name="McCowen C."/>
            <person name="Montmayeur A."/>
            <person name="Murphy C."/>
            <person name="Neiman D."/>
            <person name="Pearson M."/>
            <person name="Priest M."/>
            <person name="Roberts A."/>
            <person name="Saif S."/>
            <person name="Shea T."/>
            <person name="Sisk P."/>
            <person name="Sykes S."/>
            <person name="Wortman J."/>
            <person name="Nusbaum C."/>
            <person name="Birren B."/>
        </authorList>
    </citation>
    <scope>NUCLEOTIDE SEQUENCE [LARGE SCALE GENOMIC DNA]</scope>
    <source>
        <strain evidence="3 4">VS20</strain>
    </source>
</reference>
<keyword evidence="4" id="KW-1185">Reference proteome</keyword>
<gene>
    <name evidence="3" type="ORF">SDRG_08332</name>
</gene>
<evidence type="ECO:0000259" key="2">
    <source>
        <dbReference type="PROSITE" id="PS50222"/>
    </source>
</evidence>
<organism evidence="3 4">
    <name type="scientific">Saprolegnia diclina (strain VS20)</name>
    <dbReference type="NCBI Taxonomy" id="1156394"/>
    <lineage>
        <taxon>Eukaryota</taxon>
        <taxon>Sar</taxon>
        <taxon>Stramenopiles</taxon>
        <taxon>Oomycota</taxon>
        <taxon>Saprolegniomycetes</taxon>
        <taxon>Saprolegniales</taxon>
        <taxon>Saprolegniaceae</taxon>
        <taxon>Saprolegnia</taxon>
    </lineage>
</organism>
<proteinExistence type="predicted"/>
<dbReference type="PROSITE" id="PS50222">
    <property type="entry name" value="EF_HAND_2"/>
    <property type="match status" value="1"/>
</dbReference>
<dbReference type="GO" id="GO:0005509">
    <property type="term" value="F:calcium ion binding"/>
    <property type="evidence" value="ECO:0007669"/>
    <property type="project" value="InterPro"/>
</dbReference>
<dbReference type="AlphaFoldDB" id="T0RNZ0"/>
<dbReference type="Gene3D" id="1.20.890.10">
    <property type="entry name" value="cAMP-dependent protein kinase regulatory subunit, dimerization-anchoring domain"/>
    <property type="match status" value="1"/>
</dbReference>
<evidence type="ECO:0000313" key="3">
    <source>
        <dbReference type="EMBL" id="EQC34123.1"/>
    </source>
</evidence>
<dbReference type="STRING" id="1156394.T0RNZ0"/>
<dbReference type="InterPro" id="IPR018247">
    <property type="entry name" value="EF_Hand_1_Ca_BS"/>
</dbReference>
<accession>T0RNZ0</accession>
<dbReference type="InParanoid" id="T0RNZ0"/>
<dbReference type="OMA" id="VAMNGRM"/>
<dbReference type="Proteomes" id="UP000030762">
    <property type="component" value="Unassembled WGS sequence"/>
</dbReference>
<feature type="domain" description="EF-hand" evidence="2">
    <location>
        <begin position="60"/>
        <end position="95"/>
    </location>
</feature>
<dbReference type="Gene3D" id="1.10.238.10">
    <property type="entry name" value="EF-hand"/>
    <property type="match status" value="1"/>
</dbReference>
<dbReference type="CDD" id="cd22985">
    <property type="entry name" value="DD_CrRSP11-like"/>
    <property type="match status" value="1"/>
</dbReference>
<dbReference type="VEuPathDB" id="FungiDB:SDRG_08332"/>
<evidence type="ECO:0000313" key="4">
    <source>
        <dbReference type="Proteomes" id="UP000030762"/>
    </source>
</evidence>
<dbReference type="GeneID" id="19949059"/>
<protein>
    <recommendedName>
        <fullName evidence="2">EF-hand domain-containing protein</fullName>
    </recommendedName>
</protein>
<dbReference type="CDD" id="cd00051">
    <property type="entry name" value="EFh"/>
    <property type="match status" value="1"/>
</dbReference>
<dbReference type="eggNOG" id="ENOG502S4RH">
    <property type="taxonomic scope" value="Eukaryota"/>
</dbReference>
<dbReference type="RefSeq" id="XP_008612435.1">
    <property type="nucleotide sequence ID" value="XM_008614213.1"/>
</dbReference>
<dbReference type="OrthoDB" id="10067602at2759"/>
<dbReference type="EMBL" id="JH767156">
    <property type="protein sequence ID" value="EQC34123.1"/>
    <property type="molecule type" value="Genomic_DNA"/>
</dbReference>
<dbReference type="Pfam" id="PF13499">
    <property type="entry name" value="EF-hand_7"/>
    <property type="match status" value="1"/>
</dbReference>
<dbReference type="InterPro" id="IPR011992">
    <property type="entry name" value="EF-hand-dom_pair"/>
</dbReference>
<keyword evidence="1" id="KW-0106">Calcium</keyword>